<protein>
    <submittedName>
        <fullName evidence="1">Uncharacterized protein</fullName>
    </submittedName>
</protein>
<dbReference type="EMBL" id="KI671442">
    <property type="protein sequence ID" value="ETL46884.1"/>
    <property type="molecule type" value="Genomic_DNA"/>
</dbReference>
<dbReference type="Proteomes" id="UP000053864">
    <property type="component" value="Unassembled WGS sequence"/>
</dbReference>
<organism evidence="1 2">
    <name type="scientific">Phytophthora nicotianae</name>
    <name type="common">Potato buckeye rot agent</name>
    <name type="synonym">Phytophthora parasitica</name>
    <dbReference type="NCBI Taxonomy" id="4792"/>
    <lineage>
        <taxon>Eukaryota</taxon>
        <taxon>Sar</taxon>
        <taxon>Stramenopiles</taxon>
        <taxon>Oomycota</taxon>
        <taxon>Peronosporomycetes</taxon>
        <taxon>Peronosporales</taxon>
        <taxon>Peronosporaceae</taxon>
        <taxon>Phytophthora</taxon>
    </lineage>
</organism>
<evidence type="ECO:0000313" key="2">
    <source>
        <dbReference type="Proteomes" id="UP000053864"/>
    </source>
</evidence>
<gene>
    <name evidence="1" type="ORF">L916_03312</name>
</gene>
<evidence type="ECO:0000313" key="1">
    <source>
        <dbReference type="EMBL" id="ETL46884.1"/>
    </source>
</evidence>
<reference evidence="1 2" key="1">
    <citation type="submission" date="2013-11" db="EMBL/GenBank/DDBJ databases">
        <title>The Genome Sequence of Phytophthora parasitica CJ05E6.</title>
        <authorList>
            <consortium name="The Broad Institute Genomics Platform"/>
            <person name="Russ C."/>
            <person name="Tyler B."/>
            <person name="Panabieres F."/>
            <person name="Shan W."/>
            <person name="Tripathy S."/>
            <person name="Grunwald N."/>
            <person name="Machado M."/>
            <person name="Johnson C.S."/>
            <person name="Arredondo F."/>
            <person name="Hong C."/>
            <person name="Coffey M."/>
            <person name="Young S.K."/>
            <person name="Zeng Q."/>
            <person name="Gargeya S."/>
            <person name="Fitzgerald M."/>
            <person name="Abouelleil A."/>
            <person name="Alvarado L."/>
            <person name="Chapman S.B."/>
            <person name="Gainer-Dewar J."/>
            <person name="Goldberg J."/>
            <person name="Griggs A."/>
            <person name="Gujja S."/>
            <person name="Hansen M."/>
            <person name="Howarth C."/>
            <person name="Imamovic A."/>
            <person name="Ireland A."/>
            <person name="Larimer J."/>
            <person name="McCowan C."/>
            <person name="Murphy C."/>
            <person name="Pearson M."/>
            <person name="Poon T.W."/>
            <person name="Priest M."/>
            <person name="Roberts A."/>
            <person name="Saif S."/>
            <person name="Shea T."/>
            <person name="Sykes S."/>
            <person name="Wortman J."/>
            <person name="Nusbaum C."/>
            <person name="Birren B."/>
        </authorList>
    </citation>
    <scope>NUCLEOTIDE SEQUENCE [LARGE SCALE GENOMIC DNA]</scope>
    <source>
        <strain evidence="1 2">CJ05E6</strain>
    </source>
</reference>
<dbReference type="AlphaFoldDB" id="W2JKG1"/>
<name>W2JKG1_PHYNI</name>
<feature type="non-terminal residue" evidence="1">
    <location>
        <position position="1"/>
    </location>
</feature>
<accession>W2JKG1</accession>
<proteinExistence type="predicted"/>
<sequence length="66" mass="7527">EYQLIRCRRLMMQEEVMLASRPVAEDIGTALANVEARAQQHAGMENRLIAFMSSTWGILADIESRF</sequence>
<dbReference type="VEuPathDB" id="FungiDB:PPTG_24633"/>